<evidence type="ECO:0000256" key="5">
    <source>
        <dbReference type="ARBA" id="ARBA00023274"/>
    </source>
</evidence>
<dbReference type="InterPro" id="IPR020070">
    <property type="entry name" value="Ribosomal_bL9_N"/>
</dbReference>
<dbReference type="EMBL" id="JAEPQZ010000013">
    <property type="protein sequence ID" value="KAG2174349.1"/>
    <property type="molecule type" value="Genomic_DNA"/>
</dbReference>
<evidence type="ECO:0000256" key="6">
    <source>
        <dbReference type="ARBA" id="ARBA00035427"/>
    </source>
</evidence>
<reference evidence="9" key="1">
    <citation type="submission" date="2020-12" db="EMBL/GenBank/DDBJ databases">
        <title>Metabolic potential, ecology and presence of endohyphal bacteria is reflected in genomic diversity of Mucoromycotina.</title>
        <authorList>
            <person name="Muszewska A."/>
            <person name="Okrasinska A."/>
            <person name="Steczkiewicz K."/>
            <person name="Drgas O."/>
            <person name="Orlowska M."/>
            <person name="Perlinska-Lenart U."/>
            <person name="Aleksandrzak-Piekarczyk T."/>
            <person name="Szatraj K."/>
            <person name="Zielenkiewicz U."/>
            <person name="Pilsyk S."/>
            <person name="Malc E."/>
            <person name="Mieczkowski P."/>
            <person name="Kruszewska J.S."/>
            <person name="Biernat P."/>
            <person name="Pawlowska J."/>
        </authorList>
    </citation>
    <scope>NUCLEOTIDE SEQUENCE</scope>
    <source>
        <strain evidence="9">WA0000067209</strain>
    </source>
</reference>
<dbReference type="OrthoDB" id="5555409at2759"/>
<dbReference type="Pfam" id="PF01281">
    <property type="entry name" value="Ribosomal_L9_N"/>
    <property type="match status" value="1"/>
</dbReference>
<dbReference type="PANTHER" id="PTHR21368">
    <property type="entry name" value="50S RIBOSOMAL PROTEIN L9"/>
    <property type="match status" value="1"/>
</dbReference>
<evidence type="ECO:0000256" key="1">
    <source>
        <dbReference type="ARBA" id="ARBA00010605"/>
    </source>
</evidence>
<dbReference type="InterPro" id="IPR000244">
    <property type="entry name" value="Ribosomal_bL9"/>
</dbReference>
<keyword evidence="2" id="KW-0699">rRNA-binding</keyword>
<evidence type="ECO:0000256" key="2">
    <source>
        <dbReference type="ARBA" id="ARBA00022730"/>
    </source>
</evidence>
<dbReference type="GO" id="GO:1990904">
    <property type="term" value="C:ribonucleoprotein complex"/>
    <property type="evidence" value="ECO:0007669"/>
    <property type="project" value="UniProtKB-KW"/>
</dbReference>
<keyword evidence="5" id="KW-0687">Ribonucleoprotein</keyword>
<dbReference type="Proteomes" id="UP000654370">
    <property type="component" value="Unassembled WGS sequence"/>
</dbReference>
<organism evidence="9 10">
    <name type="scientific">Mortierella isabellina</name>
    <name type="common">Filamentous fungus</name>
    <name type="synonym">Umbelopsis isabellina</name>
    <dbReference type="NCBI Taxonomy" id="91625"/>
    <lineage>
        <taxon>Eukaryota</taxon>
        <taxon>Fungi</taxon>
        <taxon>Fungi incertae sedis</taxon>
        <taxon>Mucoromycota</taxon>
        <taxon>Mucoromycotina</taxon>
        <taxon>Umbelopsidomycetes</taxon>
        <taxon>Umbelopsidales</taxon>
        <taxon>Umbelopsidaceae</taxon>
        <taxon>Umbelopsis</taxon>
    </lineage>
</organism>
<dbReference type="InterPro" id="IPR020069">
    <property type="entry name" value="Ribosomal_bL9_C"/>
</dbReference>
<dbReference type="Pfam" id="PF03948">
    <property type="entry name" value="Ribosomal_L9_C"/>
    <property type="match status" value="1"/>
</dbReference>
<comment type="caution">
    <text evidence="9">The sequence shown here is derived from an EMBL/GenBank/DDBJ whole genome shotgun (WGS) entry which is preliminary data.</text>
</comment>
<evidence type="ECO:0000259" key="7">
    <source>
        <dbReference type="Pfam" id="PF01281"/>
    </source>
</evidence>
<feature type="domain" description="Ribosomal protein L9" evidence="7">
    <location>
        <begin position="10"/>
        <end position="50"/>
    </location>
</feature>
<evidence type="ECO:0000313" key="9">
    <source>
        <dbReference type="EMBL" id="KAG2174349.1"/>
    </source>
</evidence>
<evidence type="ECO:0000256" key="3">
    <source>
        <dbReference type="ARBA" id="ARBA00022884"/>
    </source>
</evidence>
<gene>
    <name evidence="9" type="ORF">INT43_004372</name>
</gene>
<accession>A0A8H7PIU0</accession>
<protein>
    <recommendedName>
        <fullName evidence="6">50S ribosomal protein L9, chloroplastic</fullName>
    </recommendedName>
</protein>
<dbReference type="InterPro" id="IPR036791">
    <property type="entry name" value="Ribosomal_bL9_C_sf"/>
</dbReference>
<dbReference type="Gene3D" id="3.10.430.100">
    <property type="entry name" value="Ribosomal protein L9, C-terminal domain"/>
    <property type="match status" value="1"/>
</dbReference>
<dbReference type="AlphaFoldDB" id="A0A8H7PIU0"/>
<dbReference type="GO" id="GO:0003735">
    <property type="term" value="F:structural constituent of ribosome"/>
    <property type="evidence" value="ECO:0007669"/>
    <property type="project" value="InterPro"/>
</dbReference>
<dbReference type="SUPFAM" id="SSF55658">
    <property type="entry name" value="L9 N-domain-like"/>
    <property type="match status" value="1"/>
</dbReference>
<sequence length="165" mass="18275">RYAHKKASIDVRLNQYIEGLGLKDDIVTVRPGLMRNVLHPTRQASYIDKYNGPRDRNAVVAQTEVQQVVDPSIAIRRNDTAARKLFAELSSLQAPLEFVRIPVPDTTSTFGSVTNEDIVEKLKEHGISVDKKTILSDKIKSLGRHDIIIKCGESDISVGINITAA</sequence>
<keyword evidence="3" id="KW-0694">RNA-binding</keyword>
<comment type="similarity">
    <text evidence="1">Belongs to the bacterial ribosomal protein bL9 family.</text>
</comment>
<feature type="non-terminal residue" evidence="9">
    <location>
        <position position="1"/>
    </location>
</feature>
<dbReference type="GO" id="GO:0005840">
    <property type="term" value="C:ribosome"/>
    <property type="evidence" value="ECO:0007669"/>
    <property type="project" value="UniProtKB-KW"/>
</dbReference>
<keyword evidence="10" id="KW-1185">Reference proteome</keyword>
<dbReference type="SUPFAM" id="SSF55653">
    <property type="entry name" value="Ribosomal protein L9 C-domain"/>
    <property type="match status" value="1"/>
</dbReference>
<dbReference type="InterPro" id="IPR009027">
    <property type="entry name" value="Ribosomal_bL9/RNase_H1_N"/>
</dbReference>
<dbReference type="GO" id="GO:0006412">
    <property type="term" value="P:translation"/>
    <property type="evidence" value="ECO:0007669"/>
    <property type="project" value="InterPro"/>
</dbReference>
<dbReference type="GO" id="GO:0019843">
    <property type="term" value="F:rRNA binding"/>
    <property type="evidence" value="ECO:0007669"/>
    <property type="project" value="UniProtKB-KW"/>
</dbReference>
<evidence type="ECO:0000313" key="10">
    <source>
        <dbReference type="Proteomes" id="UP000654370"/>
    </source>
</evidence>
<keyword evidence="4" id="KW-0689">Ribosomal protein</keyword>
<name>A0A8H7PIU0_MORIS</name>
<dbReference type="Gene3D" id="3.40.5.10">
    <property type="entry name" value="Ribosomal protein L9, N-terminal domain"/>
    <property type="match status" value="1"/>
</dbReference>
<evidence type="ECO:0000259" key="8">
    <source>
        <dbReference type="Pfam" id="PF03948"/>
    </source>
</evidence>
<proteinExistence type="inferred from homology"/>
<feature type="domain" description="Large ribosomal subunit protein bL9 C-terminal" evidence="8">
    <location>
        <begin position="82"/>
        <end position="153"/>
    </location>
</feature>
<evidence type="ECO:0000256" key="4">
    <source>
        <dbReference type="ARBA" id="ARBA00022980"/>
    </source>
</evidence>
<dbReference type="InterPro" id="IPR036935">
    <property type="entry name" value="Ribosomal_bL9_N_sf"/>
</dbReference>